<dbReference type="InterPro" id="IPR036962">
    <property type="entry name" value="Glyco_hydro_3_N_sf"/>
</dbReference>
<evidence type="ECO:0000259" key="3">
    <source>
        <dbReference type="SMART" id="SM01217"/>
    </source>
</evidence>
<sequence length="829" mass="87797">METTYPDPAMTPAERATALLHRMTLEEKAQQLTSVLPNQLKTPDGIDEGQLEELLGAGIGQISAASLGSFSAAEVARLNNDVQRFLREKTRIGIPAVLHNEALNGVLAPSFTSFPTAIGLASTWDTEKVREMTTLIRHQSRALGIRQALAPVLDIARDARWGRIHETFGEEVLLTSALGAAYVAGMQGDDPRTGLIATAKHFLGYATSEGGQNTAAVHAGPRELYDVYATPFEAAIRVAGLASVMNSYSEVDGVPAGLSRELLTDLLRDRMGFRGTVVADYRTIQYGVDRLGAAPEATRSAALALHAGLDVELPAPYGYGATLVDAVRSGLIAETDVDRSVSLVLEQKFALGLFEDPFVDDRPEVIETIAREGRGLAQELAEESITLLTNDGILPLTHTPQRVAVIGPHASNVIGTFANYTYPPMLEMIKGIADGKSRMAGLEGSRDELPPTLQDAFDQLVERMETFEPEQMVREMYNAVGFADALAAAAPHLDVATCEGSGVMQPIDAGLHEAAELARSADVVILAIGGRSGAFAGNATEGEGTDSATLELPDAQLALIDAVTSVGKPTAAVITMGRPYALAEISAKVSAIVASPYPGPAAGPALARIVTGDLAPSGKLPFTLPRAVGQVPIYQAQKRGSGYRRLAKDIFKGYLDLDSTPLHPFGHGLSYVDFEYDNLRIDKEEVGSEDTVGITATIRNLGERTATEIVQMYLGLPALGVTRPAQQLAGFARVPLEPGAGADVRFDVPVSMCGFSATATDFVVDPGEVDVLIGTSSSDIRLEGTFTITGVRTNIGATRSYFPDVAVRPASEPAEAAMVSTSLSASDMR</sequence>
<evidence type="ECO:0000256" key="2">
    <source>
        <dbReference type="ARBA" id="ARBA00022801"/>
    </source>
</evidence>
<organism evidence="4 5">
    <name type="scientific">Ruania alba</name>
    <dbReference type="NCBI Taxonomy" id="648782"/>
    <lineage>
        <taxon>Bacteria</taxon>
        <taxon>Bacillati</taxon>
        <taxon>Actinomycetota</taxon>
        <taxon>Actinomycetes</taxon>
        <taxon>Micrococcales</taxon>
        <taxon>Ruaniaceae</taxon>
        <taxon>Ruania</taxon>
    </lineage>
</organism>
<dbReference type="STRING" id="648782.SAMN04488554_2311"/>
<evidence type="ECO:0000313" key="5">
    <source>
        <dbReference type="Proteomes" id="UP000199220"/>
    </source>
</evidence>
<dbReference type="Gene3D" id="3.40.50.1700">
    <property type="entry name" value="Glycoside hydrolase family 3 C-terminal domain"/>
    <property type="match status" value="1"/>
</dbReference>
<dbReference type="InterPro" id="IPR050288">
    <property type="entry name" value="Cellulose_deg_GH3"/>
</dbReference>
<feature type="domain" description="Fibronectin type III-like" evidence="3">
    <location>
        <begin position="708"/>
        <end position="777"/>
    </location>
</feature>
<dbReference type="PANTHER" id="PTHR42715:SF10">
    <property type="entry name" value="BETA-GLUCOSIDASE"/>
    <property type="match status" value="1"/>
</dbReference>
<gene>
    <name evidence="4" type="ORF">SAMN04488554_2311</name>
</gene>
<accession>A0A1H5KK42</accession>
<dbReference type="GO" id="GO:0005975">
    <property type="term" value="P:carbohydrate metabolic process"/>
    <property type="evidence" value="ECO:0007669"/>
    <property type="project" value="InterPro"/>
</dbReference>
<dbReference type="OrthoDB" id="3187421at2"/>
<dbReference type="InterPro" id="IPR013783">
    <property type="entry name" value="Ig-like_fold"/>
</dbReference>
<protein>
    <submittedName>
        <fullName evidence="4">Beta-glucosidase</fullName>
    </submittedName>
</protein>
<dbReference type="InterPro" id="IPR001764">
    <property type="entry name" value="Glyco_hydro_3_N"/>
</dbReference>
<dbReference type="GO" id="GO:0004553">
    <property type="term" value="F:hydrolase activity, hydrolyzing O-glycosyl compounds"/>
    <property type="evidence" value="ECO:0007669"/>
    <property type="project" value="InterPro"/>
</dbReference>
<dbReference type="SUPFAM" id="SSF51445">
    <property type="entry name" value="(Trans)glycosidases"/>
    <property type="match status" value="1"/>
</dbReference>
<keyword evidence="5" id="KW-1185">Reference proteome</keyword>
<dbReference type="AlphaFoldDB" id="A0A1H5KK42"/>
<dbReference type="Gene3D" id="2.60.40.10">
    <property type="entry name" value="Immunoglobulins"/>
    <property type="match status" value="1"/>
</dbReference>
<name>A0A1H5KK42_9MICO</name>
<dbReference type="PRINTS" id="PR00133">
    <property type="entry name" value="GLHYDRLASE3"/>
</dbReference>
<dbReference type="InterPro" id="IPR036881">
    <property type="entry name" value="Glyco_hydro_3_C_sf"/>
</dbReference>
<dbReference type="InterPro" id="IPR002772">
    <property type="entry name" value="Glyco_hydro_3_C"/>
</dbReference>
<dbReference type="EMBL" id="FNTX01000002">
    <property type="protein sequence ID" value="SEE65155.1"/>
    <property type="molecule type" value="Genomic_DNA"/>
</dbReference>
<proteinExistence type="inferred from homology"/>
<dbReference type="SUPFAM" id="SSF52279">
    <property type="entry name" value="Beta-D-glucan exohydrolase, C-terminal domain"/>
    <property type="match status" value="1"/>
</dbReference>
<reference evidence="5" key="1">
    <citation type="submission" date="2016-10" db="EMBL/GenBank/DDBJ databases">
        <authorList>
            <person name="Varghese N."/>
            <person name="Submissions S."/>
        </authorList>
    </citation>
    <scope>NUCLEOTIDE SEQUENCE [LARGE SCALE GENOMIC DNA]</scope>
    <source>
        <strain evidence="5">DSM 21368</strain>
    </source>
</reference>
<dbReference type="Pfam" id="PF01915">
    <property type="entry name" value="Glyco_hydro_3_C"/>
    <property type="match status" value="1"/>
</dbReference>
<dbReference type="InterPro" id="IPR026891">
    <property type="entry name" value="Fn3-like"/>
</dbReference>
<dbReference type="Pfam" id="PF14310">
    <property type="entry name" value="Fn3-like"/>
    <property type="match status" value="1"/>
</dbReference>
<keyword evidence="2" id="KW-0378">Hydrolase</keyword>
<dbReference type="Proteomes" id="UP000199220">
    <property type="component" value="Unassembled WGS sequence"/>
</dbReference>
<dbReference type="PANTHER" id="PTHR42715">
    <property type="entry name" value="BETA-GLUCOSIDASE"/>
    <property type="match status" value="1"/>
</dbReference>
<dbReference type="InterPro" id="IPR017853">
    <property type="entry name" value="GH"/>
</dbReference>
<dbReference type="SMART" id="SM01217">
    <property type="entry name" value="Fn3_like"/>
    <property type="match status" value="1"/>
</dbReference>
<dbReference type="Gene3D" id="3.20.20.300">
    <property type="entry name" value="Glycoside hydrolase, family 3, N-terminal domain"/>
    <property type="match status" value="1"/>
</dbReference>
<evidence type="ECO:0000313" key="4">
    <source>
        <dbReference type="EMBL" id="SEE65155.1"/>
    </source>
</evidence>
<dbReference type="Pfam" id="PF00933">
    <property type="entry name" value="Glyco_hydro_3"/>
    <property type="match status" value="1"/>
</dbReference>
<evidence type="ECO:0000256" key="1">
    <source>
        <dbReference type="ARBA" id="ARBA00005336"/>
    </source>
</evidence>
<comment type="similarity">
    <text evidence="1">Belongs to the glycosyl hydrolase 3 family.</text>
</comment>